<dbReference type="OrthoDB" id="5363652at2"/>
<dbReference type="Proteomes" id="UP000282125">
    <property type="component" value="Unassembled WGS sequence"/>
</dbReference>
<sequence length="301" mass="34800">MKFTKPATSISDQIVLLRRRGMVIDDESAARHYLQHISYYRLRAYWLTYETPAAADDHAFRPGTRFEDVLALYVFDRQLRLLVMDAIERVEVALRAGWAHHMAMTYGSHGYLDQGIYDSRDRHARAVTTLSDDFKWSKDTFAEHYRTKYTDPVLPPVWMAAEVISFGQLSKWLGNLKLRSDRQAIAKPFGLDEKALVSFAHHMSYVRNICAHHGRLWNKRFTVTMAVPKFPAQLPVAMRGAHERMLHNTLMMLDYLLGVVAPDSGWRRRIVTLVDSCPQVDTAAMGFPTDWRTRSGWILRE</sequence>
<comment type="caution">
    <text evidence="1">The sequence shown here is derived from an EMBL/GenBank/DDBJ whole genome shotgun (WGS) entry which is preliminary data.</text>
</comment>
<protein>
    <submittedName>
        <fullName evidence="1">Abi family protein</fullName>
    </submittedName>
</protein>
<name>A0A3P3DJR9_9RHOB</name>
<keyword evidence="2" id="KW-1185">Reference proteome</keyword>
<dbReference type="Pfam" id="PF07751">
    <property type="entry name" value="Abi_2"/>
    <property type="match status" value="1"/>
</dbReference>
<dbReference type="InterPro" id="IPR011664">
    <property type="entry name" value="Abi_system_AbiD/AbiF-like"/>
</dbReference>
<gene>
    <name evidence="1" type="ORF">EG244_10325</name>
</gene>
<dbReference type="RefSeq" id="WP_124964926.1">
    <property type="nucleotide sequence ID" value="NZ_RRAZ01000013.1"/>
</dbReference>
<dbReference type="EMBL" id="RRAZ01000013">
    <property type="protein sequence ID" value="RRH74471.1"/>
    <property type="molecule type" value="Genomic_DNA"/>
</dbReference>
<proteinExistence type="predicted"/>
<accession>A0A3P3DJR9</accession>
<reference evidence="1 2" key="1">
    <citation type="submission" date="2018-11" db="EMBL/GenBank/DDBJ databases">
        <title>Gemmobacter sp. nov., YIM 102744-1 draft genome.</title>
        <authorList>
            <person name="Li G."/>
            <person name="Jiang Y."/>
        </authorList>
    </citation>
    <scope>NUCLEOTIDE SEQUENCE [LARGE SCALE GENOMIC DNA]</scope>
    <source>
        <strain evidence="1 2">YIM 102744-1</strain>
    </source>
</reference>
<evidence type="ECO:0000313" key="1">
    <source>
        <dbReference type="EMBL" id="RRH74471.1"/>
    </source>
</evidence>
<evidence type="ECO:0000313" key="2">
    <source>
        <dbReference type="Proteomes" id="UP000282125"/>
    </source>
</evidence>
<organism evidence="1 2">
    <name type="scientific">Falsigemmobacter faecalis</name>
    <dbReference type="NCBI Taxonomy" id="2488730"/>
    <lineage>
        <taxon>Bacteria</taxon>
        <taxon>Pseudomonadati</taxon>
        <taxon>Pseudomonadota</taxon>
        <taxon>Alphaproteobacteria</taxon>
        <taxon>Rhodobacterales</taxon>
        <taxon>Paracoccaceae</taxon>
        <taxon>Falsigemmobacter</taxon>
    </lineage>
</organism>
<dbReference type="AlphaFoldDB" id="A0A3P3DJR9"/>